<feature type="compositionally biased region" description="Basic and acidic residues" evidence="6">
    <location>
        <begin position="46"/>
        <end position="55"/>
    </location>
</feature>
<dbReference type="Gene3D" id="4.10.280.10">
    <property type="entry name" value="Helix-loop-helix DNA-binding domain"/>
    <property type="match status" value="1"/>
</dbReference>
<dbReference type="PROSITE" id="PS50888">
    <property type="entry name" value="BHLH"/>
    <property type="match status" value="1"/>
</dbReference>
<dbReference type="EMBL" id="BAABME010011605">
    <property type="protein sequence ID" value="GAA0184023.1"/>
    <property type="molecule type" value="Genomic_DNA"/>
</dbReference>
<dbReference type="Proteomes" id="UP001454036">
    <property type="component" value="Unassembled WGS sequence"/>
</dbReference>
<evidence type="ECO:0000256" key="1">
    <source>
        <dbReference type="ARBA" id="ARBA00004123"/>
    </source>
</evidence>
<sequence>MKSTKGNQQNHNQEDATNFSSSPTNDNCTKDAKNSDKASAIRSKHSVTEQKRRSKINERFQILRDLIPNSDQKRDTASFLSEVIQYVQFLQEKVQKYEGSGQAWSSEPSKLTPWRNSHWRVPNFGSPPPMKNTCSGVPSFLGRFDESNAVIPSTMQSSQQNAIDSDTSIVLLGKSNNLQTELPNQGLSMHIPMQTCVPDPVRNDGAFPVILPRPSSDAQLAECPINGDPLNPQELTVEGGTISISSAYSEELLSSLTHALQTTGVDLSQASISVQIDLGKRANREGTPGISALKDTEYPMPSGNQVIGHFHDPSNRDDMDQSHKRLKV</sequence>
<dbReference type="InterPro" id="IPR036638">
    <property type="entry name" value="HLH_DNA-bd_sf"/>
</dbReference>
<reference evidence="8 9" key="1">
    <citation type="submission" date="2024-01" db="EMBL/GenBank/DDBJ databases">
        <title>The complete chloroplast genome sequence of Lithospermum erythrorhizon: insights into the phylogenetic relationship among Boraginaceae species and the maternal lineages of purple gromwells.</title>
        <authorList>
            <person name="Okada T."/>
            <person name="Watanabe K."/>
        </authorList>
    </citation>
    <scope>NUCLEOTIDE SEQUENCE [LARGE SCALE GENOMIC DNA]</scope>
</reference>
<evidence type="ECO:0000313" key="9">
    <source>
        <dbReference type="Proteomes" id="UP001454036"/>
    </source>
</evidence>
<comment type="caution">
    <text evidence="8">The sequence shown here is derived from an EMBL/GenBank/DDBJ whole genome shotgun (WGS) entry which is preliminary data.</text>
</comment>
<dbReference type="CDD" id="cd11453">
    <property type="entry name" value="bHLH_AtBIM_like"/>
    <property type="match status" value="1"/>
</dbReference>
<dbReference type="AlphaFoldDB" id="A0AAV3RQM9"/>
<keyword evidence="2" id="KW-0805">Transcription regulation</keyword>
<keyword evidence="3" id="KW-0238">DNA-binding</keyword>
<evidence type="ECO:0000256" key="6">
    <source>
        <dbReference type="SAM" id="MobiDB-lite"/>
    </source>
</evidence>
<dbReference type="InterPro" id="IPR011598">
    <property type="entry name" value="bHLH_dom"/>
</dbReference>
<feature type="domain" description="BHLH" evidence="7">
    <location>
        <begin position="40"/>
        <end position="90"/>
    </location>
</feature>
<keyword evidence="5" id="KW-0539">Nucleus</keyword>
<dbReference type="GO" id="GO:0046983">
    <property type="term" value="F:protein dimerization activity"/>
    <property type="evidence" value="ECO:0007669"/>
    <property type="project" value="InterPro"/>
</dbReference>
<feature type="region of interest" description="Disordered" evidence="6">
    <location>
        <begin position="1"/>
        <end position="55"/>
    </location>
</feature>
<dbReference type="GO" id="GO:0003700">
    <property type="term" value="F:DNA-binding transcription factor activity"/>
    <property type="evidence" value="ECO:0007669"/>
    <property type="project" value="InterPro"/>
</dbReference>
<comment type="subcellular location">
    <subcellularLocation>
        <location evidence="1">Nucleus</location>
    </subcellularLocation>
</comment>
<keyword evidence="9" id="KW-1185">Reference proteome</keyword>
<feature type="compositionally biased region" description="Polar residues" evidence="6">
    <location>
        <begin position="1"/>
        <end position="27"/>
    </location>
</feature>
<dbReference type="PANTHER" id="PTHR46412">
    <property type="entry name" value="BES1-INTERACTING MYC-LIKE PROTEIN"/>
    <property type="match status" value="1"/>
</dbReference>
<accession>A0AAV3RQM9</accession>
<feature type="region of interest" description="Disordered" evidence="6">
    <location>
        <begin position="309"/>
        <end position="328"/>
    </location>
</feature>
<evidence type="ECO:0000256" key="2">
    <source>
        <dbReference type="ARBA" id="ARBA00023015"/>
    </source>
</evidence>
<name>A0AAV3RQM9_LITER</name>
<dbReference type="GO" id="GO:0003677">
    <property type="term" value="F:DNA binding"/>
    <property type="evidence" value="ECO:0007669"/>
    <property type="project" value="UniProtKB-KW"/>
</dbReference>
<proteinExistence type="predicted"/>
<evidence type="ECO:0000259" key="7">
    <source>
        <dbReference type="PROSITE" id="PS50888"/>
    </source>
</evidence>
<dbReference type="SUPFAM" id="SSF47459">
    <property type="entry name" value="HLH, helix-loop-helix DNA-binding domain"/>
    <property type="match status" value="1"/>
</dbReference>
<organism evidence="8 9">
    <name type="scientific">Lithospermum erythrorhizon</name>
    <name type="common">Purple gromwell</name>
    <name type="synonym">Lithospermum officinale var. erythrorhizon</name>
    <dbReference type="NCBI Taxonomy" id="34254"/>
    <lineage>
        <taxon>Eukaryota</taxon>
        <taxon>Viridiplantae</taxon>
        <taxon>Streptophyta</taxon>
        <taxon>Embryophyta</taxon>
        <taxon>Tracheophyta</taxon>
        <taxon>Spermatophyta</taxon>
        <taxon>Magnoliopsida</taxon>
        <taxon>eudicotyledons</taxon>
        <taxon>Gunneridae</taxon>
        <taxon>Pentapetalae</taxon>
        <taxon>asterids</taxon>
        <taxon>lamiids</taxon>
        <taxon>Boraginales</taxon>
        <taxon>Boraginaceae</taxon>
        <taxon>Boraginoideae</taxon>
        <taxon>Lithospermeae</taxon>
        <taxon>Lithospermum</taxon>
    </lineage>
</organism>
<dbReference type="GO" id="GO:0006351">
    <property type="term" value="P:DNA-templated transcription"/>
    <property type="evidence" value="ECO:0007669"/>
    <property type="project" value="InterPro"/>
</dbReference>
<evidence type="ECO:0000256" key="4">
    <source>
        <dbReference type="ARBA" id="ARBA00023163"/>
    </source>
</evidence>
<dbReference type="Pfam" id="PF00010">
    <property type="entry name" value="HLH"/>
    <property type="match status" value="1"/>
</dbReference>
<evidence type="ECO:0000256" key="3">
    <source>
        <dbReference type="ARBA" id="ARBA00023125"/>
    </source>
</evidence>
<dbReference type="PANTHER" id="PTHR46412:SF6">
    <property type="entry name" value="TRANSCRIPTION FACTOR BIM2"/>
    <property type="match status" value="1"/>
</dbReference>
<dbReference type="GO" id="GO:0005634">
    <property type="term" value="C:nucleus"/>
    <property type="evidence" value="ECO:0007669"/>
    <property type="project" value="UniProtKB-SubCell"/>
</dbReference>
<evidence type="ECO:0000313" key="8">
    <source>
        <dbReference type="EMBL" id="GAA0184023.1"/>
    </source>
</evidence>
<keyword evidence="4" id="KW-0804">Transcription</keyword>
<dbReference type="SMART" id="SM00353">
    <property type="entry name" value="HLH"/>
    <property type="match status" value="1"/>
</dbReference>
<dbReference type="InterPro" id="IPR044295">
    <property type="entry name" value="BIM1/2/3"/>
</dbReference>
<gene>
    <name evidence="8" type="ORF">LIER_31337</name>
</gene>
<evidence type="ECO:0000256" key="5">
    <source>
        <dbReference type="ARBA" id="ARBA00023242"/>
    </source>
</evidence>
<protein>
    <submittedName>
        <fullName evidence="8">Basic helix-loop-helix transcription factor</fullName>
    </submittedName>
</protein>
<dbReference type="FunFam" id="4.10.280.10:FF:000093">
    <property type="entry name" value="BHLH domain class transcription factor"/>
    <property type="match status" value="1"/>
</dbReference>